<dbReference type="OrthoDB" id="3660930at2759"/>
<reference evidence="2" key="1">
    <citation type="journal article" date="2020" name="BMC Genomics">
        <title>Correction to: Identification and distribution of gene clusters required for synthesis of sphingolipid metabolism inhibitors in diverse species of the filamentous fungus Fusarium.</title>
        <authorList>
            <person name="Kim H.S."/>
            <person name="Lohmar J.M."/>
            <person name="Busman M."/>
            <person name="Brown D.W."/>
            <person name="Naumann T.A."/>
            <person name="Divon H.H."/>
            <person name="Lysoe E."/>
            <person name="Uhlig S."/>
            <person name="Proctor R.H."/>
        </authorList>
    </citation>
    <scope>NUCLEOTIDE SEQUENCE</scope>
    <source>
        <strain evidence="2">NRRL 22465</strain>
    </source>
</reference>
<protein>
    <submittedName>
        <fullName evidence="2">Uncharacterized protein</fullName>
    </submittedName>
</protein>
<reference evidence="2" key="2">
    <citation type="submission" date="2020-05" db="EMBL/GenBank/DDBJ databases">
        <authorList>
            <person name="Kim H.-S."/>
            <person name="Proctor R.H."/>
            <person name="Brown D.W."/>
        </authorList>
    </citation>
    <scope>NUCLEOTIDE SEQUENCE</scope>
    <source>
        <strain evidence="2">NRRL 22465</strain>
    </source>
</reference>
<sequence length="82" mass="9084">MKVQALLAAAFATLALADMHPGAKELCGRLGPMEWEPEDLPDGVNPENVRMCADHPNGVANYWGYGKYMPKWVPRNPLADYL</sequence>
<keyword evidence="1" id="KW-0732">Signal</keyword>
<gene>
    <name evidence="2" type="ORF">FZEAL_6168</name>
</gene>
<proteinExistence type="predicted"/>
<dbReference type="EMBL" id="JABEYC010000448">
    <property type="protein sequence ID" value="KAF4977280.1"/>
    <property type="molecule type" value="Genomic_DNA"/>
</dbReference>
<accession>A0A8H4XJ50</accession>
<evidence type="ECO:0000313" key="2">
    <source>
        <dbReference type="EMBL" id="KAF4977280.1"/>
    </source>
</evidence>
<comment type="caution">
    <text evidence="2">The sequence shown here is derived from an EMBL/GenBank/DDBJ whole genome shotgun (WGS) entry which is preliminary data.</text>
</comment>
<feature type="signal peptide" evidence="1">
    <location>
        <begin position="1"/>
        <end position="17"/>
    </location>
</feature>
<evidence type="ECO:0000313" key="3">
    <source>
        <dbReference type="Proteomes" id="UP000635477"/>
    </source>
</evidence>
<keyword evidence="3" id="KW-1185">Reference proteome</keyword>
<feature type="chain" id="PRO_5034609423" evidence="1">
    <location>
        <begin position="18"/>
        <end position="82"/>
    </location>
</feature>
<evidence type="ECO:0000256" key="1">
    <source>
        <dbReference type="SAM" id="SignalP"/>
    </source>
</evidence>
<dbReference type="AlphaFoldDB" id="A0A8H4XJ50"/>
<dbReference type="Proteomes" id="UP000635477">
    <property type="component" value="Unassembled WGS sequence"/>
</dbReference>
<organism evidence="2 3">
    <name type="scientific">Fusarium zealandicum</name>
    <dbReference type="NCBI Taxonomy" id="1053134"/>
    <lineage>
        <taxon>Eukaryota</taxon>
        <taxon>Fungi</taxon>
        <taxon>Dikarya</taxon>
        <taxon>Ascomycota</taxon>
        <taxon>Pezizomycotina</taxon>
        <taxon>Sordariomycetes</taxon>
        <taxon>Hypocreomycetidae</taxon>
        <taxon>Hypocreales</taxon>
        <taxon>Nectriaceae</taxon>
        <taxon>Fusarium</taxon>
        <taxon>Fusarium staphyleae species complex</taxon>
    </lineage>
</organism>
<name>A0A8H4XJ50_9HYPO</name>